<feature type="domain" description="CCHC-type" evidence="1">
    <location>
        <begin position="187"/>
        <end position="203"/>
    </location>
</feature>
<dbReference type="InterPro" id="IPR001878">
    <property type="entry name" value="Znf_CCHC"/>
</dbReference>
<evidence type="ECO:0000313" key="2">
    <source>
        <dbReference type="EMBL" id="GJT93330.1"/>
    </source>
</evidence>
<sequence length="292" mass="33575">MACNPKDYNGKGGAIVYTSWIEKMESVQDMSGCGEKQKVKYTAGSFIDFKVLLREEFYRNNEMQKLETEFWCHAMVGAGHVAYTVRFHELDRLVPHLVTPKNKRIERDDNKRSGTGRAFSTTTNPVRKEYTGMTSKCPNCNYRHQLKVPCHWCTNCNRYGHIAKDYRLGPKVVNLLNARNLTAARKACFECGGTDHYKAACPRHKAEIVCHKNVFRIPLPNGKMLRVLGERPEEKVRHSKSAKVKEHKLKDIVVIRKFSKYPYRLAPSEMEELSSQLKELQDKGFIRTSSSP</sequence>
<comment type="caution">
    <text evidence="2">The sequence shown here is derived from an EMBL/GenBank/DDBJ whole genome shotgun (WGS) entry which is preliminary data.</text>
</comment>
<gene>
    <name evidence="2" type="ORF">Tco_1082175</name>
</gene>
<evidence type="ECO:0000313" key="3">
    <source>
        <dbReference type="Proteomes" id="UP001151760"/>
    </source>
</evidence>
<evidence type="ECO:0000259" key="1">
    <source>
        <dbReference type="SMART" id="SM00343"/>
    </source>
</evidence>
<dbReference type="EMBL" id="BQNB010020193">
    <property type="protein sequence ID" value="GJT93330.1"/>
    <property type="molecule type" value="Genomic_DNA"/>
</dbReference>
<name>A0ABQ5I142_9ASTR</name>
<accession>A0ABQ5I142</accession>
<dbReference type="PANTHER" id="PTHR15503">
    <property type="entry name" value="LDOC1 RELATED"/>
    <property type="match status" value="1"/>
</dbReference>
<protein>
    <recommendedName>
        <fullName evidence="1">CCHC-type domain-containing protein</fullName>
    </recommendedName>
</protein>
<dbReference type="Gene3D" id="4.10.60.10">
    <property type="entry name" value="Zinc finger, CCHC-type"/>
    <property type="match status" value="1"/>
</dbReference>
<dbReference type="Gene3D" id="3.10.10.10">
    <property type="entry name" value="HIV Type 1 Reverse Transcriptase, subunit A, domain 1"/>
    <property type="match status" value="1"/>
</dbReference>
<dbReference type="PANTHER" id="PTHR15503:SF45">
    <property type="entry name" value="RNA-DIRECTED DNA POLYMERASE HOMOLOG"/>
    <property type="match status" value="1"/>
</dbReference>
<keyword evidence="3" id="KW-1185">Reference proteome</keyword>
<dbReference type="InterPro" id="IPR032567">
    <property type="entry name" value="RTL1-rel"/>
</dbReference>
<dbReference type="SMART" id="SM00343">
    <property type="entry name" value="ZnF_C2HC"/>
    <property type="match status" value="2"/>
</dbReference>
<feature type="domain" description="CCHC-type" evidence="1">
    <location>
        <begin position="152"/>
        <end position="168"/>
    </location>
</feature>
<reference evidence="2" key="2">
    <citation type="submission" date="2022-01" db="EMBL/GenBank/DDBJ databases">
        <authorList>
            <person name="Yamashiro T."/>
            <person name="Shiraishi A."/>
            <person name="Satake H."/>
            <person name="Nakayama K."/>
        </authorList>
    </citation>
    <scope>NUCLEOTIDE SEQUENCE</scope>
</reference>
<dbReference type="Proteomes" id="UP001151760">
    <property type="component" value="Unassembled WGS sequence"/>
</dbReference>
<reference evidence="2" key="1">
    <citation type="journal article" date="2022" name="Int. J. Mol. Sci.">
        <title>Draft Genome of Tanacetum Coccineum: Genomic Comparison of Closely Related Tanacetum-Family Plants.</title>
        <authorList>
            <person name="Yamashiro T."/>
            <person name="Shiraishi A."/>
            <person name="Nakayama K."/>
            <person name="Satake H."/>
        </authorList>
    </citation>
    <scope>NUCLEOTIDE SEQUENCE</scope>
</reference>
<organism evidence="2 3">
    <name type="scientific">Tanacetum coccineum</name>
    <dbReference type="NCBI Taxonomy" id="301880"/>
    <lineage>
        <taxon>Eukaryota</taxon>
        <taxon>Viridiplantae</taxon>
        <taxon>Streptophyta</taxon>
        <taxon>Embryophyta</taxon>
        <taxon>Tracheophyta</taxon>
        <taxon>Spermatophyta</taxon>
        <taxon>Magnoliopsida</taxon>
        <taxon>eudicotyledons</taxon>
        <taxon>Gunneridae</taxon>
        <taxon>Pentapetalae</taxon>
        <taxon>asterids</taxon>
        <taxon>campanulids</taxon>
        <taxon>Asterales</taxon>
        <taxon>Asteraceae</taxon>
        <taxon>Asteroideae</taxon>
        <taxon>Anthemideae</taxon>
        <taxon>Anthemidinae</taxon>
        <taxon>Tanacetum</taxon>
    </lineage>
</organism>
<proteinExistence type="predicted"/>